<organism evidence="2 3">
    <name type="scientific">Ceraceosorus guamensis</name>
    <dbReference type="NCBI Taxonomy" id="1522189"/>
    <lineage>
        <taxon>Eukaryota</taxon>
        <taxon>Fungi</taxon>
        <taxon>Dikarya</taxon>
        <taxon>Basidiomycota</taxon>
        <taxon>Ustilaginomycotina</taxon>
        <taxon>Exobasidiomycetes</taxon>
        <taxon>Ceraceosorales</taxon>
        <taxon>Ceraceosoraceae</taxon>
        <taxon>Ceraceosorus</taxon>
    </lineage>
</organism>
<dbReference type="EMBL" id="KZ819434">
    <property type="protein sequence ID" value="PWN40012.1"/>
    <property type="molecule type" value="Genomic_DNA"/>
</dbReference>
<dbReference type="Proteomes" id="UP000245783">
    <property type="component" value="Unassembled WGS sequence"/>
</dbReference>
<feature type="region of interest" description="Disordered" evidence="1">
    <location>
        <begin position="153"/>
        <end position="208"/>
    </location>
</feature>
<proteinExistence type="predicted"/>
<dbReference type="AlphaFoldDB" id="A0A316VR72"/>
<evidence type="ECO:0000313" key="2">
    <source>
        <dbReference type="EMBL" id="PWN40012.1"/>
    </source>
</evidence>
<protein>
    <submittedName>
        <fullName evidence="2">Uncharacterized protein</fullName>
    </submittedName>
</protein>
<dbReference type="InParanoid" id="A0A316VR72"/>
<name>A0A316VR72_9BASI</name>
<gene>
    <name evidence="2" type="ORF">IE81DRAFT_349661</name>
</gene>
<dbReference type="GeneID" id="37038295"/>
<sequence>MSQLPIPSHESPDFDLSNEWAGQVSSTTSSTELRMAKERMSSLGLTAMLPFFETLPQQASLLADQIWNLCQGKEKKSPETPSKLVPIPYKAQTDFNLSNEWASQPVMPTTSEVEVAKQRMASLGLTAMEPFFGASLQQSTLLAQQIWALHQAKKTSPATPSKVPRRVPSFQPSGMPVAEGSGSGPPSAAPALQTLPTTSPLRLPVSSLRVPGSKLRGMRSYAALQHP</sequence>
<accession>A0A316VR72</accession>
<keyword evidence="3" id="KW-1185">Reference proteome</keyword>
<evidence type="ECO:0000256" key="1">
    <source>
        <dbReference type="SAM" id="MobiDB-lite"/>
    </source>
</evidence>
<evidence type="ECO:0000313" key="3">
    <source>
        <dbReference type="Proteomes" id="UP000245783"/>
    </source>
</evidence>
<dbReference type="RefSeq" id="XP_025367172.1">
    <property type="nucleotide sequence ID" value="XM_025516425.1"/>
</dbReference>
<reference evidence="2 3" key="1">
    <citation type="journal article" date="2018" name="Mol. Biol. Evol.">
        <title>Broad Genomic Sampling Reveals a Smut Pathogenic Ancestry of the Fungal Clade Ustilaginomycotina.</title>
        <authorList>
            <person name="Kijpornyongpan T."/>
            <person name="Mondo S.J."/>
            <person name="Barry K."/>
            <person name="Sandor L."/>
            <person name="Lee J."/>
            <person name="Lipzen A."/>
            <person name="Pangilinan J."/>
            <person name="LaButti K."/>
            <person name="Hainaut M."/>
            <person name="Henrissat B."/>
            <person name="Grigoriev I.V."/>
            <person name="Spatafora J.W."/>
            <person name="Aime M.C."/>
        </authorList>
    </citation>
    <scope>NUCLEOTIDE SEQUENCE [LARGE SCALE GENOMIC DNA]</scope>
    <source>
        <strain evidence="2 3">MCA 4658</strain>
    </source>
</reference>